<accession>A0A920CHR1</accession>
<dbReference type="AlphaFoldDB" id="A0A920CHR1"/>
<protein>
    <submittedName>
        <fullName evidence="2">DSBA oxidoreductase</fullName>
    </submittedName>
</protein>
<dbReference type="InterPro" id="IPR036249">
    <property type="entry name" value="Thioredoxin-like_sf"/>
</dbReference>
<sequence length="235" mass="26276">MQIEIWSDYVCPFCYIGKRHLEQALEQFAHKDQVEVSFKSFELDPEVQTDPAVSIDESLAKKYGIPVAQAKEMNDQMIQRAAQSGLTYNFDNIKQINTLDAHRLAKYAESKGKGAEMAEKLLKAHFVESQFIGGRDTLIKLAAEAGLDPEETRTVLSSGQFTEQVRSEEAEAATLGVRGVPFFVVNRKYAISGAQPVSLFAETLEKVWQEEHPSAPLQQIESSRDALCTDEKCDI</sequence>
<dbReference type="InterPro" id="IPR001853">
    <property type="entry name" value="DSBA-like_thioredoxin_dom"/>
</dbReference>
<evidence type="ECO:0000313" key="2">
    <source>
        <dbReference type="EMBL" id="GIO39940.1"/>
    </source>
</evidence>
<dbReference type="GO" id="GO:0016491">
    <property type="term" value="F:oxidoreductase activity"/>
    <property type="evidence" value="ECO:0007669"/>
    <property type="project" value="InterPro"/>
</dbReference>
<feature type="domain" description="DSBA-like thioredoxin" evidence="1">
    <location>
        <begin position="2"/>
        <end position="204"/>
    </location>
</feature>
<dbReference type="SUPFAM" id="SSF52833">
    <property type="entry name" value="Thioredoxin-like"/>
    <property type="match status" value="1"/>
</dbReference>
<comment type="caution">
    <text evidence="2">The sequence shown here is derived from an EMBL/GenBank/DDBJ whole genome shotgun (WGS) entry which is preliminary data.</text>
</comment>
<dbReference type="PANTHER" id="PTHR13887:SF41">
    <property type="entry name" value="THIOREDOXIN SUPERFAMILY PROTEIN"/>
    <property type="match status" value="1"/>
</dbReference>
<dbReference type="EMBL" id="BORR01000029">
    <property type="protein sequence ID" value="GIO39940.1"/>
    <property type="molecule type" value="Genomic_DNA"/>
</dbReference>
<evidence type="ECO:0000313" key="3">
    <source>
        <dbReference type="Proteomes" id="UP000681162"/>
    </source>
</evidence>
<gene>
    <name evidence="2" type="primary">frnE</name>
    <name evidence="2" type="ORF">J41TS12_48010</name>
</gene>
<dbReference type="Pfam" id="PF01323">
    <property type="entry name" value="DSBA"/>
    <property type="match status" value="1"/>
</dbReference>
<evidence type="ECO:0000259" key="1">
    <source>
        <dbReference type="Pfam" id="PF01323"/>
    </source>
</evidence>
<organism evidence="2 3">
    <name type="scientific">Paenibacillus antibioticophila</name>
    <dbReference type="NCBI Taxonomy" id="1274374"/>
    <lineage>
        <taxon>Bacteria</taxon>
        <taxon>Bacillati</taxon>
        <taxon>Bacillota</taxon>
        <taxon>Bacilli</taxon>
        <taxon>Bacillales</taxon>
        <taxon>Paenibacillaceae</taxon>
        <taxon>Paenibacillus</taxon>
    </lineage>
</organism>
<name>A0A920CHR1_9BACL</name>
<keyword evidence="3" id="KW-1185">Reference proteome</keyword>
<dbReference type="Gene3D" id="3.40.30.10">
    <property type="entry name" value="Glutaredoxin"/>
    <property type="match status" value="1"/>
</dbReference>
<dbReference type="RefSeq" id="WP_212943762.1">
    <property type="nucleotide sequence ID" value="NZ_BORR01000029.1"/>
</dbReference>
<dbReference type="PANTHER" id="PTHR13887">
    <property type="entry name" value="GLUTATHIONE S-TRANSFERASE KAPPA"/>
    <property type="match status" value="1"/>
</dbReference>
<dbReference type="CDD" id="cd03024">
    <property type="entry name" value="DsbA_FrnE"/>
    <property type="match status" value="1"/>
</dbReference>
<proteinExistence type="predicted"/>
<dbReference type="Proteomes" id="UP000681162">
    <property type="component" value="Unassembled WGS sequence"/>
</dbReference>
<reference evidence="2 3" key="1">
    <citation type="submission" date="2021-03" db="EMBL/GenBank/DDBJ databases">
        <title>Antimicrobial resistance genes in bacteria isolated from Japanese honey, and their potential for conferring macrolide and lincosamide resistance in the American foulbrood pathogen Paenibacillus larvae.</title>
        <authorList>
            <person name="Okamoto M."/>
            <person name="Kumagai M."/>
            <person name="Kanamori H."/>
            <person name="Takamatsu D."/>
        </authorList>
    </citation>
    <scope>NUCLEOTIDE SEQUENCE [LARGE SCALE GENOMIC DNA]</scope>
    <source>
        <strain evidence="2 3">J41TS12</strain>
    </source>
</reference>